<gene>
    <name evidence="8" type="ORF">AVL62_03625</name>
</gene>
<dbReference type="EMBL" id="LQBL01000027">
    <property type="protein sequence ID" value="KUG54324.1"/>
    <property type="molecule type" value="Genomic_DNA"/>
</dbReference>
<dbReference type="OrthoDB" id="9807214at2"/>
<protein>
    <recommendedName>
        <fullName evidence="6">SURF1-like protein</fullName>
    </recommendedName>
</protein>
<evidence type="ECO:0000256" key="3">
    <source>
        <dbReference type="ARBA" id="ARBA00022692"/>
    </source>
</evidence>
<feature type="transmembrane region" description="Helical" evidence="6">
    <location>
        <begin position="12"/>
        <end position="32"/>
    </location>
</feature>
<reference evidence="8 9" key="1">
    <citation type="submission" date="2015-12" db="EMBL/GenBank/DDBJ databases">
        <title>Serinicoccus chungangenesis strain CD08_5 genome sequencing and assembly.</title>
        <authorList>
            <person name="Chander A.M."/>
            <person name="Kaur G."/>
            <person name="Nair G.R."/>
            <person name="Dhawan D.K."/>
            <person name="Kochhar R.K."/>
            <person name="Mayilraj S."/>
            <person name="Bhadada S.K."/>
        </authorList>
    </citation>
    <scope>NUCLEOTIDE SEQUENCE [LARGE SCALE GENOMIC DNA]</scope>
    <source>
        <strain evidence="8 9">CD08_5</strain>
    </source>
</reference>
<name>A0A0W8I6S0_9MICO</name>
<evidence type="ECO:0000256" key="5">
    <source>
        <dbReference type="ARBA" id="ARBA00023136"/>
    </source>
</evidence>
<comment type="similarity">
    <text evidence="2 6">Belongs to the SURF1 family.</text>
</comment>
<dbReference type="Pfam" id="PF02104">
    <property type="entry name" value="SURF1"/>
    <property type="match status" value="1"/>
</dbReference>
<evidence type="ECO:0000313" key="8">
    <source>
        <dbReference type="EMBL" id="KUG54324.1"/>
    </source>
</evidence>
<feature type="region of interest" description="Disordered" evidence="7">
    <location>
        <begin position="239"/>
        <end position="288"/>
    </location>
</feature>
<keyword evidence="6" id="KW-1003">Cell membrane</keyword>
<keyword evidence="4 6" id="KW-1133">Transmembrane helix</keyword>
<feature type="compositionally biased region" description="Low complexity" evidence="7">
    <location>
        <begin position="260"/>
        <end position="269"/>
    </location>
</feature>
<dbReference type="InterPro" id="IPR045214">
    <property type="entry name" value="Surf1/Surf4"/>
</dbReference>
<comment type="subcellular location">
    <subcellularLocation>
        <location evidence="6">Cell membrane</location>
        <topology evidence="6">Multi-pass membrane protein</topology>
    </subcellularLocation>
    <subcellularLocation>
        <location evidence="1">Membrane</location>
    </subcellularLocation>
</comment>
<proteinExistence type="inferred from homology"/>
<dbReference type="PROSITE" id="PS50895">
    <property type="entry name" value="SURF1"/>
    <property type="match status" value="1"/>
</dbReference>
<dbReference type="CDD" id="cd06662">
    <property type="entry name" value="SURF1"/>
    <property type="match status" value="1"/>
</dbReference>
<dbReference type="PANTHER" id="PTHR23427:SF2">
    <property type="entry name" value="SURFEIT LOCUS PROTEIN 1"/>
    <property type="match status" value="1"/>
</dbReference>
<comment type="caution">
    <text evidence="6">Lacks conserved residue(s) required for the propagation of feature annotation.</text>
</comment>
<dbReference type="RefSeq" id="WP_058891057.1">
    <property type="nucleotide sequence ID" value="NZ_LQBL01000027.1"/>
</dbReference>
<feature type="compositionally biased region" description="Basic residues" evidence="7">
    <location>
        <begin position="270"/>
        <end position="280"/>
    </location>
</feature>
<evidence type="ECO:0000256" key="4">
    <source>
        <dbReference type="ARBA" id="ARBA00022989"/>
    </source>
</evidence>
<comment type="caution">
    <text evidence="8">The sequence shown here is derived from an EMBL/GenBank/DDBJ whole genome shotgun (WGS) entry which is preliminary data.</text>
</comment>
<dbReference type="STRING" id="767452.AVL62_03625"/>
<dbReference type="GO" id="GO:0005886">
    <property type="term" value="C:plasma membrane"/>
    <property type="evidence" value="ECO:0007669"/>
    <property type="project" value="UniProtKB-SubCell"/>
</dbReference>
<dbReference type="AlphaFoldDB" id="A0A0W8I6S0"/>
<keyword evidence="5 6" id="KW-0472">Membrane</keyword>
<dbReference type="PANTHER" id="PTHR23427">
    <property type="entry name" value="SURFEIT LOCUS PROTEIN"/>
    <property type="match status" value="1"/>
</dbReference>
<evidence type="ECO:0000256" key="6">
    <source>
        <dbReference type="RuleBase" id="RU363076"/>
    </source>
</evidence>
<evidence type="ECO:0000256" key="2">
    <source>
        <dbReference type="ARBA" id="ARBA00007165"/>
    </source>
</evidence>
<dbReference type="Proteomes" id="UP000054837">
    <property type="component" value="Unassembled WGS sequence"/>
</dbReference>
<evidence type="ECO:0000256" key="1">
    <source>
        <dbReference type="ARBA" id="ARBA00004370"/>
    </source>
</evidence>
<evidence type="ECO:0000313" key="9">
    <source>
        <dbReference type="Proteomes" id="UP000054837"/>
    </source>
</evidence>
<evidence type="ECO:0000256" key="7">
    <source>
        <dbReference type="SAM" id="MobiDB-lite"/>
    </source>
</evidence>
<keyword evidence="3 6" id="KW-0812">Transmembrane</keyword>
<accession>A0A0W8I6S0</accession>
<sequence length="288" mass="31542">MWQVLRRPRWLGYLALAVLFAVITAGLGTWQWSRHEGRVENRAVVEANYGQTPVPLDEALGPGDDLAGAQRWTRVEATGRYLTDQQHLVRNRPYEGVFGYEVLVPLALPDGSAIAVDRGWVPNAPTAQQLPDVPEAPTGQVTVTGWLLPSERDLGRPPVQGQLASIDLGALEDATALNLRPAYLVLDEEDPAPATRPEPLGAPDTGLGSHLAYALQWWLTVPVGLLLVLVMARREAQDEREGSLEQVPGEQTPGEPPVPVGSRPGSPSPARRRSPRRRKVRIWDEEDA</sequence>
<dbReference type="InterPro" id="IPR002994">
    <property type="entry name" value="Surf1/Shy1"/>
</dbReference>
<keyword evidence="9" id="KW-1185">Reference proteome</keyword>
<organism evidence="8 9">
    <name type="scientific">Serinicoccus chungangensis</name>
    <dbReference type="NCBI Taxonomy" id="767452"/>
    <lineage>
        <taxon>Bacteria</taxon>
        <taxon>Bacillati</taxon>
        <taxon>Actinomycetota</taxon>
        <taxon>Actinomycetes</taxon>
        <taxon>Micrococcales</taxon>
        <taxon>Ornithinimicrobiaceae</taxon>
        <taxon>Serinicoccus</taxon>
    </lineage>
</organism>